<feature type="transmembrane region" description="Helical" evidence="9">
    <location>
        <begin position="250"/>
        <end position="268"/>
    </location>
</feature>
<comment type="similarity">
    <text evidence="8">Belongs to the G-protein coupled receptor 1 family.</text>
</comment>
<proteinExistence type="inferred from homology"/>
<comment type="subcellular location">
    <subcellularLocation>
        <location evidence="1">Membrane</location>
        <topology evidence="1">Multi-pass membrane protein</topology>
    </subcellularLocation>
</comment>
<dbReference type="AlphaFoldDB" id="A0A9X0CNS4"/>
<name>A0A9X0CNS4_9CNID</name>
<keyword evidence="2 8" id="KW-0812">Transmembrane</keyword>
<dbReference type="Proteomes" id="UP001163046">
    <property type="component" value="Unassembled WGS sequence"/>
</dbReference>
<organism evidence="11 12">
    <name type="scientific">Desmophyllum pertusum</name>
    <dbReference type="NCBI Taxonomy" id="174260"/>
    <lineage>
        <taxon>Eukaryota</taxon>
        <taxon>Metazoa</taxon>
        <taxon>Cnidaria</taxon>
        <taxon>Anthozoa</taxon>
        <taxon>Hexacorallia</taxon>
        <taxon>Scleractinia</taxon>
        <taxon>Caryophylliina</taxon>
        <taxon>Caryophylliidae</taxon>
        <taxon>Desmophyllum</taxon>
    </lineage>
</organism>
<dbReference type="SMART" id="SM01381">
    <property type="entry name" value="7TM_GPCR_Srsx"/>
    <property type="match status" value="1"/>
</dbReference>
<accession>A0A9X0CNS4</accession>
<feature type="transmembrane region" description="Helical" evidence="9">
    <location>
        <begin position="151"/>
        <end position="171"/>
    </location>
</feature>
<protein>
    <recommendedName>
        <fullName evidence="10">G-protein coupled receptors family 1 profile domain-containing protein</fullName>
    </recommendedName>
</protein>
<dbReference type="PRINTS" id="PR00237">
    <property type="entry name" value="GPCRRHODOPSN"/>
</dbReference>
<dbReference type="PROSITE" id="PS00237">
    <property type="entry name" value="G_PROTEIN_RECEP_F1_1"/>
    <property type="match status" value="1"/>
</dbReference>
<dbReference type="InterPro" id="IPR017452">
    <property type="entry name" value="GPCR_Rhodpsn_7TM"/>
</dbReference>
<dbReference type="PANTHER" id="PTHR45695">
    <property type="entry name" value="LEUCOKININ RECEPTOR-RELATED"/>
    <property type="match status" value="1"/>
</dbReference>
<feature type="transmembrane region" description="Helical" evidence="9">
    <location>
        <begin position="288"/>
        <end position="312"/>
    </location>
</feature>
<dbReference type="PANTHER" id="PTHR45695:SF9">
    <property type="entry name" value="LEUCOKININ RECEPTOR"/>
    <property type="match status" value="1"/>
</dbReference>
<evidence type="ECO:0000313" key="11">
    <source>
        <dbReference type="EMBL" id="KAJ7369866.1"/>
    </source>
</evidence>
<evidence type="ECO:0000256" key="3">
    <source>
        <dbReference type="ARBA" id="ARBA00022989"/>
    </source>
</evidence>
<evidence type="ECO:0000256" key="9">
    <source>
        <dbReference type="SAM" id="Phobius"/>
    </source>
</evidence>
<dbReference type="SUPFAM" id="SSF81321">
    <property type="entry name" value="Family A G protein-coupled receptor-like"/>
    <property type="match status" value="1"/>
</dbReference>
<evidence type="ECO:0000256" key="7">
    <source>
        <dbReference type="ARBA" id="ARBA00023224"/>
    </source>
</evidence>
<dbReference type="EMBL" id="MU826882">
    <property type="protein sequence ID" value="KAJ7369866.1"/>
    <property type="molecule type" value="Genomic_DNA"/>
</dbReference>
<dbReference type="Pfam" id="PF00001">
    <property type="entry name" value="7tm_1"/>
    <property type="match status" value="1"/>
</dbReference>
<evidence type="ECO:0000256" key="5">
    <source>
        <dbReference type="ARBA" id="ARBA00023136"/>
    </source>
</evidence>
<evidence type="ECO:0000256" key="8">
    <source>
        <dbReference type="RuleBase" id="RU000688"/>
    </source>
</evidence>
<keyword evidence="3 9" id="KW-1133">Transmembrane helix</keyword>
<sequence>MNNSSQAANGTQYSLLMCHRGNQSSALQWIKIIVYLVILFLALFGNAMVMWIIYKHRRMQTATNYLIVNMAVGDLLMAILIMIHNAVSMIRGTHSWVNDAPFGQITCKLRMISQGSSMACSIFTLTALAFERFFAVVFPMWKVVTVRRTRWLIVGIWIASLAAISPMLYAGKVKLYDGIPFCVEDWAPAFDPKRSPAIFTIVSFIFLYALPLLFISVLYSIIIAKVWGRDIPGNATPANQRLLNKSKKNVLKMLVTVVLAFALCWFLMHLNLFLMDFSDVFYPCGIPIGLQTTGFLFAHANSAINCCIYVIFSQDFRRGFKEILKPLFPKRSGTLIVEDGTRAGTTRTMEATIDMQTSYKGQPQVKAFKIIEDTKC</sequence>
<keyword evidence="7 8" id="KW-0807">Transducer</keyword>
<feature type="transmembrane region" description="Helical" evidence="9">
    <location>
        <begin position="32"/>
        <end position="54"/>
    </location>
</feature>
<feature type="transmembrane region" description="Helical" evidence="9">
    <location>
        <begin position="66"/>
        <end position="91"/>
    </location>
</feature>
<evidence type="ECO:0000256" key="6">
    <source>
        <dbReference type="ARBA" id="ARBA00023170"/>
    </source>
</evidence>
<keyword evidence="12" id="KW-1185">Reference proteome</keyword>
<evidence type="ECO:0000259" key="10">
    <source>
        <dbReference type="PROSITE" id="PS50262"/>
    </source>
</evidence>
<reference evidence="11" key="1">
    <citation type="submission" date="2023-01" db="EMBL/GenBank/DDBJ databases">
        <title>Genome assembly of the deep-sea coral Lophelia pertusa.</title>
        <authorList>
            <person name="Herrera S."/>
            <person name="Cordes E."/>
        </authorList>
    </citation>
    <scope>NUCLEOTIDE SEQUENCE</scope>
    <source>
        <strain evidence="11">USNM1676648</strain>
        <tissue evidence="11">Polyp</tissue>
    </source>
</reference>
<dbReference type="Gene3D" id="1.20.1070.10">
    <property type="entry name" value="Rhodopsin 7-helix transmembrane proteins"/>
    <property type="match status" value="1"/>
</dbReference>
<dbReference type="PROSITE" id="PS50262">
    <property type="entry name" value="G_PROTEIN_RECEP_F1_2"/>
    <property type="match status" value="1"/>
</dbReference>
<comment type="caution">
    <text evidence="11">The sequence shown here is derived from an EMBL/GenBank/DDBJ whole genome shotgun (WGS) entry which is preliminary data.</text>
</comment>
<gene>
    <name evidence="11" type="ORF">OS493_035943</name>
</gene>
<dbReference type="GO" id="GO:0004930">
    <property type="term" value="F:G protein-coupled receptor activity"/>
    <property type="evidence" value="ECO:0007669"/>
    <property type="project" value="UniProtKB-KW"/>
</dbReference>
<evidence type="ECO:0000313" key="12">
    <source>
        <dbReference type="Proteomes" id="UP001163046"/>
    </source>
</evidence>
<dbReference type="OrthoDB" id="5975505at2759"/>
<feature type="domain" description="G-protein coupled receptors family 1 profile" evidence="10">
    <location>
        <begin position="45"/>
        <end position="309"/>
    </location>
</feature>
<evidence type="ECO:0000256" key="1">
    <source>
        <dbReference type="ARBA" id="ARBA00004141"/>
    </source>
</evidence>
<dbReference type="FunFam" id="1.20.1070.10:FF:000291">
    <property type="entry name" value="Predicted protein"/>
    <property type="match status" value="1"/>
</dbReference>
<keyword evidence="6 8" id="KW-0675">Receptor</keyword>
<evidence type="ECO:0000256" key="2">
    <source>
        <dbReference type="ARBA" id="ARBA00022692"/>
    </source>
</evidence>
<keyword evidence="4 8" id="KW-0297">G-protein coupled receptor</keyword>
<evidence type="ECO:0000256" key="4">
    <source>
        <dbReference type="ARBA" id="ARBA00023040"/>
    </source>
</evidence>
<keyword evidence="5 9" id="KW-0472">Membrane</keyword>
<feature type="transmembrane region" description="Helical" evidence="9">
    <location>
        <begin position="197"/>
        <end position="222"/>
    </location>
</feature>
<dbReference type="InterPro" id="IPR000276">
    <property type="entry name" value="GPCR_Rhodpsn"/>
</dbReference>
<dbReference type="GO" id="GO:0005886">
    <property type="term" value="C:plasma membrane"/>
    <property type="evidence" value="ECO:0007669"/>
    <property type="project" value="TreeGrafter"/>
</dbReference>